<sequence>MQNPPPTIGNIPCKNPLFDKANHIPPGLPPPQPQLLANMVRNERTLNEYAQLNLDMVQGSIMKPTITTNNFEIKPAMIQMIQNNLHDDKGFNQHLKWFLQICNTLKYNRIRRHQDPLRHGTSSQEYSYKSKTVQLRRENATFKKLKGESFHEDWEHFKMLIQKCPYHGLPEWLDAHAQLGLDGAVG</sequence>
<dbReference type="OrthoDB" id="999762at2759"/>
<reference evidence="1" key="1">
    <citation type="submission" date="2019-08" db="EMBL/GenBank/DDBJ databases">
        <authorList>
            <person name="Liu F."/>
        </authorList>
    </citation>
    <scope>NUCLEOTIDE SEQUENCE [LARGE SCALE GENOMIC DNA]</scope>
    <source>
        <strain evidence="1">PA1801</strain>
        <tissue evidence="1">Leaf</tissue>
    </source>
</reference>
<keyword evidence="2" id="KW-1185">Reference proteome</keyword>
<dbReference type="EMBL" id="SMMG02000002">
    <property type="protein sequence ID" value="KAA3484857.1"/>
    <property type="molecule type" value="Genomic_DNA"/>
</dbReference>
<protein>
    <submittedName>
        <fullName evidence="1">Oligopeptide transporter 4-like</fullName>
    </submittedName>
</protein>
<gene>
    <name evidence="1" type="ORF">EPI10_006912</name>
</gene>
<comment type="caution">
    <text evidence="1">The sequence shown here is derived from an EMBL/GenBank/DDBJ whole genome shotgun (WGS) entry which is preliminary data.</text>
</comment>
<proteinExistence type="predicted"/>
<dbReference type="Proteomes" id="UP000325315">
    <property type="component" value="Unassembled WGS sequence"/>
</dbReference>
<dbReference type="AlphaFoldDB" id="A0A5B6WVS5"/>
<evidence type="ECO:0000313" key="2">
    <source>
        <dbReference type="Proteomes" id="UP000325315"/>
    </source>
</evidence>
<evidence type="ECO:0000313" key="1">
    <source>
        <dbReference type="EMBL" id="KAA3484857.1"/>
    </source>
</evidence>
<name>A0A5B6WVS5_9ROSI</name>
<accession>A0A5B6WVS5</accession>
<organism evidence="1 2">
    <name type="scientific">Gossypium australe</name>
    <dbReference type="NCBI Taxonomy" id="47621"/>
    <lineage>
        <taxon>Eukaryota</taxon>
        <taxon>Viridiplantae</taxon>
        <taxon>Streptophyta</taxon>
        <taxon>Embryophyta</taxon>
        <taxon>Tracheophyta</taxon>
        <taxon>Spermatophyta</taxon>
        <taxon>Magnoliopsida</taxon>
        <taxon>eudicotyledons</taxon>
        <taxon>Gunneridae</taxon>
        <taxon>Pentapetalae</taxon>
        <taxon>rosids</taxon>
        <taxon>malvids</taxon>
        <taxon>Malvales</taxon>
        <taxon>Malvaceae</taxon>
        <taxon>Malvoideae</taxon>
        <taxon>Gossypium</taxon>
    </lineage>
</organism>